<evidence type="ECO:0000256" key="5">
    <source>
        <dbReference type="ARBA" id="ARBA00022729"/>
    </source>
</evidence>
<feature type="chain" id="PRO_5043385681" description="MD-2-related lipid-recognition domain-containing protein" evidence="7">
    <location>
        <begin position="24"/>
        <end position="138"/>
    </location>
</feature>
<evidence type="ECO:0000256" key="7">
    <source>
        <dbReference type="SAM" id="SignalP"/>
    </source>
</evidence>
<dbReference type="SUPFAM" id="SSF81296">
    <property type="entry name" value="E set domains"/>
    <property type="match status" value="1"/>
</dbReference>
<dbReference type="Pfam" id="PF02221">
    <property type="entry name" value="E1_DerP2_DerF2"/>
    <property type="match status" value="1"/>
</dbReference>
<feature type="signal peptide" evidence="7">
    <location>
        <begin position="1"/>
        <end position="23"/>
    </location>
</feature>
<dbReference type="InterPro" id="IPR003172">
    <property type="entry name" value="ML_dom"/>
</dbReference>
<evidence type="ECO:0000256" key="1">
    <source>
        <dbReference type="ARBA" id="ARBA00002053"/>
    </source>
</evidence>
<gene>
    <name evidence="9" type="ORF">Sradi_0905400</name>
</gene>
<dbReference type="AlphaFoldDB" id="A0AAW2V5Q3"/>
<comment type="function">
    <text evidence="1">Catalyzes the intermembrane transfer of phosphatidylglycerol and phosphatidylinositol.</text>
</comment>
<protein>
    <recommendedName>
        <fullName evidence="8">MD-2-related lipid-recognition domain-containing protein</fullName>
    </recommendedName>
</protein>
<comment type="subunit">
    <text evidence="3">Monomer.</text>
</comment>
<accession>A0AAW2V5Q3</accession>
<feature type="domain" description="MD-2-related lipid-recognition" evidence="8">
    <location>
        <begin position="31"/>
        <end position="134"/>
    </location>
</feature>
<proteinExistence type="inferred from homology"/>
<keyword evidence="6" id="KW-0445">Lipid transport</keyword>
<name>A0AAW2V5Q3_SESRA</name>
<dbReference type="InterPro" id="IPR014756">
    <property type="entry name" value="Ig_E-set"/>
</dbReference>
<dbReference type="Gene3D" id="2.60.40.770">
    <property type="match status" value="1"/>
</dbReference>
<comment type="caution">
    <text evidence="9">The sequence shown here is derived from an EMBL/GenBank/DDBJ whole genome shotgun (WGS) entry which is preliminary data.</text>
</comment>
<dbReference type="PANTHER" id="PTHR11306:SF0">
    <property type="entry name" value="PHOSPHATIDYLGLYCEROL_PHOSPHATIDYLINOSITOL TRANSFER PROTEIN"/>
    <property type="match status" value="1"/>
</dbReference>
<keyword evidence="5 7" id="KW-0732">Signal</keyword>
<dbReference type="InterPro" id="IPR039670">
    <property type="entry name" value="NPC2-like"/>
</dbReference>
<evidence type="ECO:0000256" key="4">
    <source>
        <dbReference type="ARBA" id="ARBA00022448"/>
    </source>
</evidence>
<dbReference type="SMART" id="SM00737">
    <property type="entry name" value="ML"/>
    <property type="match status" value="1"/>
</dbReference>
<evidence type="ECO:0000256" key="6">
    <source>
        <dbReference type="ARBA" id="ARBA00023055"/>
    </source>
</evidence>
<evidence type="ECO:0000256" key="2">
    <source>
        <dbReference type="ARBA" id="ARBA00006370"/>
    </source>
</evidence>
<organism evidence="9">
    <name type="scientific">Sesamum radiatum</name>
    <name type="common">Black benniseed</name>
    <dbReference type="NCBI Taxonomy" id="300843"/>
    <lineage>
        <taxon>Eukaryota</taxon>
        <taxon>Viridiplantae</taxon>
        <taxon>Streptophyta</taxon>
        <taxon>Embryophyta</taxon>
        <taxon>Tracheophyta</taxon>
        <taxon>Spermatophyta</taxon>
        <taxon>Magnoliopsida</taxon>
        <taxon>eudicotyledons</taxon>
        <taxon>Gunneridae</taxon>
        <taxon>Pentapetalae</taxon>
        <taxon>asterids</taxon>
        <taxon>lamiids</taxon>
        <taxon>Lamiales</taxon>
        <taxon>Pedaliaceae</taxon>
        <taxon>Sesamum</taxon>
    </lineage>
</organism>
<sequence length="138" mass="15272">MAQMKFLGGLVFTVCLFVLLISAKSTDVHYFSKKANYAVKVSGLVIDPYPISRGKNTTFQIAAATNEAIYGGKLVIHVLYFGFHIHSEDRDLCAEMSCPVSIGDFVVSHSQELSGIMPMVDEHKKQLMCITFEFSIVS</sequence>
<dbReference type="GO" id="GO:0032934">
    <property type="term" value="F:sterol binding"/>
    <property type="evidence" value="ECO:0007669"/>
    <property type="project" value="InterPro"/>
</dbReference>
<reference evidence="9" key="1">
    <citation type="submission" date="2020-06" db="EMBL/GenBank/DDBJ databases">
        <authorList>
            <person name="Li T."/>
            <person name="Hu X."/>
            <person name="Zhang T."/>
            <person name="Song X."/>
            <person name="Zhang H."/>
            <person name="Dai N."/>
            <person name="Sheng W."/>
            <person name="Hou X."/>
            <person name="Wei L."/>
        </authorList>
    </citation>
    <scope>NUCLEOTIDE SEQUENCE</scope>
    <source>
        <strain evidence="9">G02</strain>
        <tissue evidence="9">Leaf</tissue>
    </source>
</reference>
<dbReference type="PANTHER" id="PTHR11306">
    <property type="entry name" value="NIEMANN PICK TYPE C2 PROTEIN NPC2-RELATED"/>
    <property type="match status" value="1"/>
</dbReference>
<evidence type="ECO:0000256" key="3">
    <source>
        <dbReference type="ARBA" id="ARBA00011245"/>
    </source>
</evidence>
<evidence type="ECO:0000259" key="8">
    <source>
        <dbReference type="SMART" id="SM00737"/>
    </source>
</evidence>
<dbReference type="GO" id="GO:0015918">
    <property type="term" value="P:sterol transport"/>
    <property type="evidence" value="ECO:0007669"/>
    <property type="project" value="InterPro"/>
</dbReference>
<reference evidence="9" key="2">
    <citation type="journal article" date="2024" name="Plant">
        <title>Genomic evolution and insights into agronomic trait innovations of Sesamum species.</title>
        <authorList>
            <person name="Miao H."/>
            <person name="Wang L."/>
            <person name="Qu L."/>
            <person name="Liu H."/>
            <person name="Sun Y."/>
            <person name="Le M."/>
            <person name="Wang Q."/>
            <person name="Wei S."/>
            <person name="Zheng Y."/>
            <person name="Lin W."/>
            <person name="Duan Y."/>
            <person name="Cao H."/>
            <person name="Xiong S."/>
            <person name="Wang X."/>
            <person name="Wei L."/>
            <person name="Li C."/>
            <person name="Ma Q."/>
            <person name="Ju M."/>
            <person name="Zhao R."/>
            <person name="Li G."/>
            <person name="Mu C."/>
            <person name="Tian Q."/>
            <person name="Mei H."/>
            <person name="Zhang T."/>
            <person name="Gao T."/>
            <person name="Zhang H."/>
        </authorList>
    </citation>
    <scope>NUCLEOTIDE SEQUENCE</scope>
    <source>
        <strain evidence="9">G02</strain>
    </source>
</reference>
<comment type="similarity">
    <text evidence="2">Belongs to the NPC2 family.</text>
</comment>
<dbReference type="EMBL" id="JACGWJ010000004">
    <property type="protein sequence ID" value="KAL0423706.1"/>
    <property type="molecule type" value="Genomic_DNA"/>
</dbReference>
<keyword evidence="4" id="KW-0813">Transport</keyword>
<evidence type="ECO:0000313" key="9">
    <source>
        <dbReference type="EMBL" id="KAL0423706.1"/>
    </source>
</evidence>